<dbReference type="EMBL" id="KQ085994">
    <property type="protein sequence ID" value="KLO11712.1"/>
    <property type="molecule type" value="Genomic_DNA"/>
</dbReference>
<evidence type="ECO:0000313" key="3">
    <source>
        <dbReference type="Proteomes" id="UP000053477"/>
    </source>
</evidence>
<dbReference type="InterPro" id="IPR011009">
    <property type="entry name" value="Kinase-like_dom_sf"/>
</dbReference>
<dbReference type="Proteomes" id="UP000053477">
    <property type="component" value="Unassembled WGS sequence"/>
</dbReference>
<dbReference type="PANTHER" id="PTHR23257">
    <property type="entry name" value="SERINE-THREONINE PROTEIN KINASE"/>
    <property type="match status" value="1"/>
</dbReference>
<dbReference type="GO" id="GO:0004672">
    <property type="term" value="F:protein kinase activity"/>
    <property type="evidence" value="ECO:0007669"/>
    <property type="project" value="InterPro"/>
</dbReference>
<dbReference type="Gene3D" id="1.10.510.10">
    <property type="entry name" value="Transferase(Phosphotransferase) domain 1"/>
    <property type="match status" value="1"/>
</dbReference>
<protein>
    <submittedName>
        <fullName evidence="2">Kinase-like protein</fullName>
    </submittedName>
</protein>
<dbReference type="InterPro" id="IPR000719">
    <property type="entry name" value="Prot_kinase_dom"/>
</dbReference>
<keyword evidence="2" id="KW-0808">Transferase</keyword>
<dbReference type="GO" id="GO:0005737">
    <property type="term" value="C:cytoplasm"/>
    <property type="evidence" value="ECO:0007669"/>
    <property type="project" value="TreeGrafter"/>
</dbReference>
<evidence type="ECO:0000313" key="2">
    <source>
        <dbReference type="EMBL" id="KLO11712.1"/>
    </source>
</evidence>
<feature type="domain" description="Protein kinase" evidence="1">
    <location>
        <begin position="1"/>
        <end position="161"/>
    </location>
</feature>
<dbReference type="SMART" id="SM00220">
    <property type="entry name" value="S_TKc"/>
    <property type="match status" value="1"/>
</dbReference>
<dbReference type="STRING" id="27342.A0A0H2RJ99"/>
<name>A0A0H2RJ99_9AGAM</name>
<dbReference type="PRINTS" id="PR00109">
    <property type="entry name" value="TYRKINASE"/>
</dbReference>
<dbReference type="PROSITE" id="PS50011">
    <property type="entry name" value="PROTEIN_KINASE_DOM"/>
    <property type="match status" value="1"/>
</dbReference>
<keyword evidence="3" id="KW-1185">Reference proteome</keyword>
<gene>
    <name evidence="2" type="ORF">SCHPADRAFT_830653</name>
</gene>
<dbReference type="InterPro" id="IPR008271">
    <property type="entry name" value="Ser/Thr_kinase_AS"/>
</dbReference>
<dbReference type="InParanoid" id="A0A0H2RJ99"/>
<dbReference type="SUPFAM" id="SSF56112">
    <property type="entry name" value="Protein kinase-like (PK-like)"/>
    <property type="match status" value="1"/>
</dbReference>
<dbReference type="PROSITE" id="PS00108">
    <property type="entry name" value="PROTEIN_KINASE_ST"/>
    <property type="match status" value="1"/>
</dbReference>
<dbReference type="GO" id="GO:0007165">
    <property type="term" value="P:signal transduction"/>
    <property type="evidence" value="ECO:0007669"/>
    <property type="project" value="TreeGrafter"/>
</dbReference>
<dbReference type="OrthoDB" id="1924919at2759"/>
<proteinExistence type="predicted"/>
<reference evidence="2 3" key="1">
    <citation type="submission" date="2015-04" db="EMBL/GenBank/DDBJ databases">
        <title>Complete genome sequence of Schizopora paradoxa KUC8140, a cosmopolitan wood degrader in East Asia.</title>
        <authorList>
            <consortium name="DOE Joint Genome Institute"/>
            <person name="Min B."/>
            <person name="Park H."/>
            <person name="Jang Y."/>
            <person name="Kim J.-J."/>
            <person name="Kim K.H."/>
            <person name="Pangilinan J."/>
            <person name="Lipzen A."/>
            <person name="Riley R."/>
            <person name="Grigoriev I.V."/>
            <person name="Spatafora J.W."/>
            <person name="Choi I.-G."/>
        </authorList>
    </citation>
    <scope>NUCLEOTIDE SEQUENCE [LARGE SCALE GENOMIC DNA]</scope>
    <source>
        <strain evidence="2 3">KUC8140</strain>
    </source>
</reference>
<accession>A0A0H2RJ99</accession>
<keyword evidence="2" id="KW-0418">Kinase</keyword>
<organism evidence="2 3">
    <name type="scientific">Schizopora paradoxa</name>
    <dbReference type="NCBI Taxonomy" id="27342"/>
    <lineage>
        <taxon>Eukaryota</taxon>
        <taxon>Fungi</taxon>
        <taxon>Dikarya</taxon>
        <taxon>Basidiomycota</taxon>
        <taxon>Agaricomycotina</taxon>
        <taxon>Agaricomycetes</taxon>
        <taxon>Hymenochaetales</taxon>
        <taxon>Schizoporaceae</taxon>
        <taxon>Schizopora</taxon>
    </lineage>
</organism>
<dbReference type="InterPro" id="IPR050167">
    <property type="entry name" value="Ser_Thr_protein_kinase"/>
</dbReference>
<evidence type="ECO:0000259" key="1">
    <source>
        <dbReference type="PROSITE" id="PS50011"/>
    </source>
</evidence>
<dbReference type="GO" id="GO:0005524">
    <property type="term" value="F:ATP binding"/>
    <property type="evidence" value="ECO:0007669"/>
    <property type="project" value="InterPro"/>
</dbReference>
<dbReference type="AlphaFoldDB" id="A0A0H2RJ99"/>
<dbReference type="Pfam" id="PF00069">
    <property type="entry name" value="Pkinase"/>
    <property type="match status" value="1"/>
</dbReference>
<sequence>MLQTLAREIRIWAMLKHANVLPLWGFTADEENSMPSLISEWMYKGTLFKFMKTFPKSSRRTCKLLHGISEGLEYLHSQKVIHADLKSQNVLISQSDEPLLADFGLSLTLMQYSTAMSESGSSGKGTIRWMARELFDGASSKHNEETDVWAFGMVIYVHFDS</sequence>
<dbReference type="InterPro" id="IPR001245">
    <property type="entry name" value="Ser-Thr/Tyr_kinase_cat_dom"/>
</dbReference>